<geneLocation type="plasmid" evidence="2">
    <name>pNDM-TJ33</name>
</geneLocation>
<dbReference type="Gene3D" id="3.40.50.410">
    <property type="entry name" value="von Willebrand factor, type A domain"/>
    <property type="match status" value="1"/>
</dbReference>
<keyword evidence="2" id="KW-0614">Plasmid</keyword>
<organism evidence="2">
    <name type="scientific">Escherichia coli</name>
    <dbReference type="NCBI Taxonomy" id="562"/>
    <lineage>
        <taxon>Bacteria</taxon>
        <taxon>Pseudomonadati</taxon>
        <taxon>Pseudomonadota</taxon>
        <taxon>Gammaproteobacteria</taxon>
        <taxon>Enterobacterales</taxon>
        <taxon>Enterobacteriaceae</taxon>
        <taxon>Escherichia</taxon>
    </lineage>
</organism>
<proteinExistence type="predicted"/>
<dbReference type="AlphaFoldDB" id="A0A6G9I2M4"/>
<sequence>MRRLPVFFVLDCSESMIGENLKKMTDGLQMIIGDLRKDPHALETAWVSVIAFAGVARTIVPLHEIASFYPPRLPLAAVRALGPHCVS</sequence>
<name>A0A6G9I2M4_ECOLX</name>
<accession>A0A6G9I2M4</accession>
<feature type="domain" description="VWFA" evidence="1">
    <location>
        <begin position="6"/>
        <end position="64"/>
    </location>
</feature>
<dbReference type="Pfam" id="PF00092">
    <property type="entry name" value="VWA"/>
    <property type="match status" value="1"/>
</dbReference>
<evidence type="ECO:0000313" key="2">
    <source>
        <dbReference type="EMBL" id="QIQ17569.1"/>
    </source>
</evidence>
<dbReference type="InterPro" id="IPR036465">
    <property type="entry name" value="vWFA_dom_sf"/>
</dbReference>
<evidence type="ECO:0000259" key="1">
    <source>
        <dbReference type="Pfam" id="PF00092"/>
    </source>
</evidence>
<dbReference type="InterPro" id="IPR002035">
    <property type="entry name" value="VWF_A"/>
</dbReference>
<protein>
    <recommendedName>
        <fullName evidence="1">VWFA domain-containing protein</fullName>
    </recommendedName>
</protein>
<dbReference type="SUPFAM" id="SSF53300">
    <property type="entry name" value="vWA-like"/>
    <property type="match status" value="1"/>
</dbReference>
<dbReference type="EMBL" id="MN915010">
    <property type="protein sequence ID" value="QIQ17569.1"/>
    <property type="molecule type" value="Genomic_DNA"/>
</dbReference>
<reference evidence="2" key="1">
    <citation type="submission" date="2020-01" db="EMBL/GenBank/DDBJ databases">
        <title>Evolution and transmission of blaNDM-harboring conjugative plasmids in Escherichia coli.</title>
        <authorList>
            <person name="Zhu J."/>
            <person name="Zheng X."/>
            <person name="Jiang H."/>
        </authorList>
    </citation>
    <scope>NUCLEOTIDE SEQUENCE</scope>
    <source>
        <strain evidence="2">TJ-33</strain>
        <plasmid evidence="2">pNDM-TJ33</plasmid>
    </source>
</reference>